<comment type="caution">
    <text evidence="2">The sequence shown here is derived from an EMBL/GenBank/DDBJ whole genome shotgun (WGS) entry which is preliminary data.</text>
</comment>
<evidence type="ECO:0000313" key="2">
    <source>
        <dbReference type="EMBL" id="KAE8724667.1"/>
    </source>
</evidence>
<dbReference type="PANTHER" id="PTHR33223">
    <property type="entry name" value="CCHC-TYPE DOMAIN-CONTAINING PROTEIN"/>
    <property type="match status" value="1"/>
</dbReference>
<accession>A0A6A3C810</accession>
<dbReference type="EMBL" id="VEPZ02000454">
    <property type="protein sequence ID" value="KAE8724667.1"/>
    <property type="molecule type" value="Genomic_DNA"/>
</dbReference>
<dbReference type="PANTHER" id="PTHR33223:SF8">
    <property type="entry name" value="OS04G0172440 PROTEIN"/>
    <property type="match status" value="1"/>
</dbReference>
<proteinExistence type="predicted"/>
<feature type="domain" description="Retrotransposon gag" evidence="1">
    <location>
        <begin position="102"/>
        <end position="190"/>
    </location>
</feature>
<dbReference type="Pfam" id="PF03732">
    <property type="entry name" value="Retrotrans_gag"/>
    <property type="match status" value="1"/>
</dbReference>
<organism evidence="2 3">
    <name type="scientific">Hibiscus syriacus</name>
    <name type="common">Rose of Sharon</name>
    <dbReference type="NCBI Taxonomy" id="106335"/>
    <lineage>
        <taxon>Eukaryota</taxon>
        <taxon>Viridiplantae</taxon>
        <taxon>Streptophyta</taxon>
        <taxon>Embryophyta</taxon>
        <taxon>Tracheophyta</taxon>
        <taxon>Spermatophyta</taxon>
        <taxon>Magnoliopsida</taxon>
        <taxon>eudicotyledons</taxon>
        <taxon>Gunneridae</taxon>
        <taxon>Pentapetalae</taxon>
        <taxon>rosids</taxon>
        <taxon>malvids</taxon>
        <taxon>Malvales</taxon>
        <taxon>Malvaceae</taxon>
        <taxon>Malvoideae</taxon>
        <taxon>Hibiscus</taxon>
    </lineage>
</organism>
<dbReference type="InterPro" id="IPR005162">
    <property type="entry name" value="Retrotrans_gag_dom"/>
</dbReference>
<sequence>MITYPGASHSNPRNNLVTYSQYEERFKRMDEAIRNMKSVNASHKELEAREHSLVPDLVIPHEFKMPDFEKYNGASCPLIHLKIFCGKMEIYLSSDDLLIHSFHDRLSGTAVVWYNQLTQEQIKRWVDLADAFLEQYRYVKGLTLTRMNLQGVKKKANERFQEYALRWRGVAAQVQPPMLEKEISRMFRDSLPALFFELMQENPTKEFENLVTSGELIENVISEENSKVTSKSQTDQKAKADDVNECRIQSPHNYKRKRASWYITPRPMKMPPNSSAHSYDQGVLTQEMIKKCGVNEDNDPDPITHPTLEE</sequence>
<protein>
    <recommendedName>
        <fullName evidence="1">Retrotransposon gag domain-containing protein</fullName>
    </recommendedName>
</protein>
<name>A0A6A3C810_HIBSY</name>
<evidence type="ECO:0000313" key="3">
    <source>
        <dbReference type="Proteomes" id="UP000436088"/>
    </source>
</evidence>
<reference evidence="2" key="1">
    <citation type="submission" date="2019-09" db="EMBL/GenBank/DDBJ databases">
        <title>Draft genome information of white flower Hibiscus syriacus.</title>
        <authorList>
            <person name="Kim Y.-M."/>
        </authorList>
    </citation>
    <scope>NUCLEOTIDE SEQUENCE [LARGE SCALE GENOMIC DNA]</scope>
    <source>
        <strain evidence="2">YM2019G1</strain>
    </source>
</reference>
<evidence type="ECO:0000259" key="1">
    <source>
        <dbReference type="Pfam" id="PF03732"/>
    </source>
</evidence>
<dbReference type="AlphaFoldDB" id="A0A6A3C810"/>
<dbReference type="Proteomes" id="UP000436088">
    <property type="component" value="Unassembled WGS sequence"/>
</dbReference>
<keyword evidence="3" id="KW-1185">Reference proteome</keyword>
<gene>
    <name evidence="2" type="ORF">F3Y22_tig00009942pilonHSYRG00012</name>
</gene>